<reference evidence="2 3" key="1">
    <citation type="journal article" date="2023" name="Sci. Data">
        <title>Genome assembly of the Korean intertidal mud-creeper Batillaria attramentaria.</title>
        <authorList>
            <person name="Patra A.K."/>
            <person name="Ho P.T."/>
            <person name="Jun S."/>
            <person name="Lee S.J."/>
            <person name="Kim Y."/>
            <person name="Won Y.J."/>
        </authorList>
    </citation>
    <scope>NUCLEOTIDE SEQUENCE [LARGE SCALE GENOMIC DNA]</scope>
    <source>
        <strain evidence="2">Wonlab-2016</strain>
    </source>
</reference>
<keyword evidence="1" id="KW-0472">Membrane</keyword>
<sequence length="134" mass="13594">PALLPKTATMQVRVFVLLSALFAVSSAQLFGGGGGGEMGGGMNPMLMMSLLQMAMADPSAMSFPVVSMLARNPTVLQNPAMLYGLSGMLGVDTNKLIGPMFLANSGGMPGGGNAMGFMPLLPFMGGMGDAGLMT</sequence>
<keyword evidence="3" id="KW-1185">Reference proteome</keyword>
<protein>
    <submittedName>
        <fullName evidence="2">Uncharacterized protein</fullName>
    </submittedName>
</protein>
<name>A0ABD0L4L1_9CAEN</name>
<accession>A0ABD0L4L1</accession>
<evidence type="ECO:0000313" key="2">
    <source>
        <dbReference type="EMBL" id="KAK7494233.1"/>
    </source>
</evidence>
<dbReference type="EMBL" id="JACVVK020000085">
    <property type="protein sequence ID" value="KAK7494233.1"/>
    <property type="molecule type" value="Genomic_DNA"/>
</dbReference>
<gene>
    <name evidence="2" type="ORF">BaRGS_00014515</name>
</gene>
<organism evidence="2 3">
    <name type="scientific">Batillaria attramentaria</name>
    <dbReference type="NCBI Taxonomy" id="370345"/>
    <lineage>
        <taxon>Eukaryota</taxon>
        <taxon>Metazoa</taxon>
        <taxon>Spiralia</taxon>
        <taxon>Lophotrochozoa</taxon>
        <taxon>Mollusca</taxon>
        <taxon>Gastropoda</taxon>
        <taxon>Caenogastropoda</taxon>
        <taxon>Sorbeoconcha</taxon>
        <taxon>Cerithioidea</taxon>
        <taxon>Batillariidae</taxon>
        <taxon>Batillaria</taxon>
    </lineage>
</organism>
<feature type="non-terminal residue" evidence="2">
    <location>
        <position position="1"/>
    </location>
</feature>
<evidence type="ECO:0000256" key="1">
    <source>
        <dbReference type="SAM" id="Phobius"/>
    </source>
</evidence>
<evidence type="ECO:0000313" key="3">
    <source>
        <dbReference type="Proteomes" id="UP001519460"/>
    </source>
</evidence>
<dbReference type="AlphaFoldDB" id="A0ABD0L4L1"/>
<feature type="transmembrane region" description="Helical" evidence="1">
    <location>
        <begin position="12"/>
        <end position="30"/>
    </location>
</feature>
<comment type="caution">
    <text evidence="2">The sequence shown here is derived from an EMBL/GenBank/DDBJ whole genome shotgun (WGS) entry which is preliminary data.</text>
</comment>
<dbReference type="Proteomes" id="UP001519460">
    <property type="component" value="Unassembled WGS sequence"/>
</dbReference>
<keyword evidence="1" id="KW-0812">Transmembrane</keyword>
<feature type="non-terminal residue" evidence="2">
    <location>
        <position position="134"/>
    </location>
</feature>
<keyword evidence="1" id="KW-1133">Transmembrane helix</keyword>
<proteinExistence type="predicted"/>